<dbReference type="AlphaFoldDB" id="A0A0V8IWP1"/>
<evidence type="ECO:0000313" key="1">
    <source>
        <dbReference type="EMBL" id="KSU79210.1"/>
    </source>
</evidence>
<dbReference type="RefSeq" id="WP_058266813.1">
    <property type="nucleotide sequence ID" value="NZ_FMAZ01000001.1"/>
</dbReference>
<proteinExistence type="predicted"/>
<sequence length="124" mass="13068">MKITMPSDCGNAPRLGIVGDFAVKWAAGDAAALSLWLSDDARWTVVGAGIHSGPGAAGQAMPPFTPERVQVISVITHGRLASCDGYLEAGSRRVAFSHTFRFAGASKTAKVVELRSYCIETQDS</sequence>
<comment type="caution">
    <text evidence="1">The sequence shown here is derived from an EMBL/GenBank/DDBJ whole genome shotgun (WGS) entry which is preliminary data.</text>
</comment>
<gene>
    <name evidence="1" type="ORF">AS031_04085</name>
</gene>
<dbReference type="OrthoDB" id="4412416at2"/>
<dbReference type="SUPFAM" id="SSF54427">
    <property type="entry name" value="NTF2-like"/>
    <property type="match status" value="1"/>
</dbReference>
<dbReference type="InterPro" id="IPR032710">
    <property type="entry name" value="NTF2-like_dom_sf"/>
</dbReference>
<evidence type="ECO:0008006" key="3">
    <source>
        <dbReference type="Google" id="ProtNLM"/>
    </source>
</evidence>
<accession>A0A0V8IWP1</accession>
<protein>
    <recommendedName>
        <fullName evidence="3">SnoaL-like domain-containing protein</fullName>
    </recommendedName>
</protein>
<keyword evidence="2" id="KW-1185">Reference proteome</keyword>
<dbReference type="STRING" id="993070.AS031_04085"/>
<dbReference type="Gene3D" id="3.10.450.50">
    <property type="match status" value="1"/>
</dbReference>
<dbReference type="EMBL" id="LNQM01000001">
    <property type="protein sequence ID" value="KSU79210.1"/>
    <property type="molecule type" value="Genomic_DNA"/>
</dbReference>
<dbReference type="Proteomes" id="UP000053199">
    <property type="component" value="Unassembled WGS sequence"/>
</dbReference>
<reference evidence="1 2" key="1">
    <citation type="journal article" date="2014" name="Arch. Microbiol.">
        <title>Arthrobacter enclensis sp. nov., isolated from sediment sample.</title>
        <authorList>
            <person name="Dastager S.G."/>
            <person name="Liu Q."/>
            <person name="Tang S.K."/>
            <person name="Krishnamurthi S."/>
            <person name="Lee J.C."/>
            <person name="Li W.J."/>
        </authorList>
    </citation>
    <scope>NUCLEOTIDE SEQUENCE [LARGE SCALE GENOMIC DNA]</scope>
    <source>
        <strain evidence="1 2">NIO-1008</strain>
    </source>
</reference>
<name>A0A0V8IWP1_9MICC</name>
<evidence type="ECO:0000313" key="2">
    <source>
        <dbReference type="Proteomes" id="UP000053199"/>
    </source>
</evidence>
<organism evidence="1 2">
    <name type="scientific">Pseudarthrobacter enclensis</name>
    <dbReference type="NCBI Taxonomy" id="993070"/>
    <lineage>
        <taxon>Bacteria</taxon>
        <taxon>Bacillati</taxon>
        <taxon>Actinomycetota</taxon>
        <taxon>Actinomycetes</taxon>
        <taxon>Micrococcales</taxon>
        <taxon>Micrococcaceae</taxon>
        <taxon>Pseudarthrobacter</taxon>
    </lineage>
</organism>